<dbReference type="GO" id="GO:0016491">
    <property type="term" value="F:oxidoreductase activity"/>
    <property type="evidence" value="ECO:0007669"/>
    <property type="project" value="UniProtKB-KW"/>
</dbReference>
<dbReference type="RefSeq" id="WP_075544958.1">
    <property type="nucleotide sequence ID" value="NZ_UPHQ01000169.1"/>
</dbReference>
<keyword evidence="6" id="KW-1185">Reference proteome</keyword>
<gene>
    <name evidence="5" type="primary">sfrB</name>
    <name evidence="5" type="ORF">LAUMK13_03301</name>
</gene>
<dbReference type="PROSITE" id="PS00198">
    <property type="entry name" value="4FE4S_FER_1"/>
    <property type="match status" value="1"/>
</dbReference>
<dbReference type="Pfam" id="PF07992">
    <property type="entry name" value="Pyr_redox_2"/>
    <property type="match status" value="1"/>
</dbReference>
<dbReference type="GO" id="GO:0046872">
    <property type="term" value="F:metal ion binding"/>
    <property type="evidence" value="ECO:0007669"/>
    <property type="project" value="UniProtKB-KW"/>
</dbReference>
<dbReference type="AlphaFoldDB" id="A0A498Q420"/>
<keyword evidence="3" id="KW-0411">Iron-sulfur</keyword>
<organism evidence="5 6">
    <name type="scientific">Mycobacterium innocens</name>
    <dbReference type="NCBI Taxonomy" id="2341083"/>
    <lineage>
        <taxon>Bacteria</taxon>
        <taxon>Bacillati</taxon>
        <taxon>Actinomycetota</taxon>
        <taxon>Actinomycetes</taxon>
        <taxon>Mycobacteriales</taxon>
        <taxon>Mycobacteriaceae</taxon>
        <taxon>Mycobacterium</taxon>
    </lineage>
</organism>
<dbReference type="PANTHER" id="PTHR42783">
    <property type="entry name" value="GLUTAMATE SYNTHASE [NADPH] SMALL CHAIN"/>
    <property type="match status" value="1"/>
</dbReference>
<name>A0A498Q420_9MYCO</name>
<dbReference type="Pfam" id="PF14691">
    <property type="entry name" value="Fer4_20"/>
    <property type="match status" value="1"/>
</dbReference>
<dbReference type="InterPro" id="IPR009051">
    <property type="entry name" value="Helical_ferredxn"/>
</dbReference>
<accession>A0A498Q420</accession>
<dbReference type="Gene3D" id="3.30.70.20">
    <property type="match status" value="1"/>
</dbReference>
<dbReference type="PROSITE" id="PS51379">
    <property type="entry name" value="4FE4S_FER_2"/>
    <property type="match status" value="1"/>
</dbReference>
<dbReference type="Gene3D" id="1.10.1060.10">
    <property type="entry name" value="Alpha-helical ferredoxin"/>
    <property type="match status" value="1"/>
</dbReference>
<dbReference type="EC" id="1.-.-.-" evidence="5"/>
<dbReference type="PRINTS" id="PR00368">
    <property type="entry name" value="FADPNR"/>
</dbReference>
<dbReference type="InterPro" id="IPR017896">
    <property type="entry name" value="4Fe4S_Fe-S-bd"/>
</dbReference>
<evidence type="ECO:0000259" key="4">
    <source>
        <dbReference type="PROSITE" id="PS51379"/>
    </source>
</evidence>
<dbReference type="SUPFAM" id="SSF46548">
    <property type="entry name" value="alpha-helical ferredoxin"/>
    <property type="match status" value="2"/>
</dbReference>
<keyword evidence="1" id="KW-0479">Metal-binding</keyword>
<dbReference type="SUPFAM" id="SSF51971">
    <property type="entry name" value="Nucleotide-binding domain"/>
    <property type="match status" value="1"/>
</dbReference>
<proteinExistence type="predicted"/>
<dbReference type="InterPro" id="IPR017900">
    <property type="entry name" value="4Fe4S_Fe_S_CS"/>
</dbReference>
<keyword evidence="5" id="KW-0560">Oxidoreductase</keyword>
<dbReference type="PRINTS" id="PR00469">
    <property type="entry name" value="PNDRDTASEII"/>
</dbReference>
<dbReference type="InterPro" id="IPR028261">
    <property type="entry name" value="DPD_II"/>
</dbReference>
<dbReference type="Proteomes" id="UP000267289">
    <property type="component" value="Unassembled WGS sequence"/>
</dbReference>
<dbReference type="EMBL" id="UPHQ01000169">
    <property type="protein sequence ID" value="VBA40928.1"/>
    <property type="molecule type" value="Genomic_DNA"/>
</dbReference>
<dbReference type="OrthoDB" id="9803192at2"/>
<protein>
    <submittedName>
        <fullName evidence="5">NADPH-Fe(3+) oxidoreductase subunit beta</fullName>
        <ecNumber evidence="5">1.-.-.-</ecNumber>
    </submittedName>
</protein>
<dbReference type="PANTHER" id="PTHR42783:SF3">
    <property type="entry name" value="GLUTAMATE SYNTHASE [NADPH] SMALL CHAIN-RELATED"/>
    <property type="match status" value="1"/>
</dbReference>
<feature type="domain" description="4Fe-4S ferredoxin-type" evidence="4">
    <location>
        <begin position="520"/>
        <end position="549"/>
    </location>
</feature>
<reference evidence="5 6" key="1">
    <citation type="submission" date="2018-09" db="EMBL/GenBank/DDBJ databases">
        <authorList>
            <person name="Tagini F."/>
        </authorList>
    </citation>
    <scope>NUCLEOTIDE SEQUENCE [LARGE SCALE GENOMIC DNA]</scope>
    <source>
        <strain evidence="5 6">MK13</strain>
    </source>
</reference>
<dbReference type="NCBIfam" id="NF009410">
    <property type="entry name" value="PRK12771.1"/>
    <property type="match status" value="1"/>
</dbReference>
<evidence type="ECO:0000313" key="5">
    <source>
        <dbReference type="EMBL" id="VBA40928.1"/>
    </source>
</evidence>
<dbReference type="Pfam" id="PF00037">
    <property type="entry name" value="Fer4"/>
    <property type="match status" value="1"/>
</dbReference>
<dbReference type="Gene3D" id="3.50.50.60">
    <property type="entry name" value="FAD/NAD(P)-binding domain"/>
    <property type="match status" value="2"/>
</dbReference>
<evidence type="ECO:0000256" key="1">
    <source>
        <dbReference type="ARBA" id="ARBA00022723"/>
    </source>
</evidence>
<evidence type="ECO:0000256" key="3">
    <source>
        <dbReference type="ARBA" id="ARBA00023014"/>
    </source>
</evidence>
<evidence type="ECO:0000256" key="2">
    <source>
        <dbReference type="ARBA" id="ARBA00023004"/>
    </source>
</evidence>
<keyword evidence="2" id="KW-0408">Iron</keyword>
<dbReference type="InterPro" id="IPR036188">
    <property type="entry name" value="FAD/NAD-bd_sf"/>
</dbReference>
<dbReference type="InterPro" id="IPR023753">
    <property type="entry name" value="FAD/NAD-binding_dom"/>
</dbReference>
<sequence>MTSGDADKFVPRGDLAALPDLLHGARRAGPVRDRRPVYVDLLPPCNAGCPAGENIQAWLAHARAGRHEQAWRQLVADNPFAAIHGRVCYHPCESVCNRAYLDGAVAIHAVERFLGDTARDQGWQCEPAPQPTGKRVLVVGAGPSGLSAAYHLARLGHHVEVRDAGAEPGGMMRYGIPSYRLPRDVLDAEIERIAALGVQLTPEHRVDDLAAERAAGDFDAVFVAVGAHLAKRVDIPSHDAGRMIDAVSLLRTVAAGEKPDLGHHVAVYGGGDTAMDAARVARRLGAEDTVIIYRRTAAQMPAHEHEVHEAEREGVRINWLRTIAAFDHTELQVELMELDETGRPRPTGRFEALTADTVIMALGQETESAFMRSLPGVEFDRDGGVRVSPTLMTGCPGVFAGGDMVPCERTVTVGVGHGKKAAHSIDAWLRGASGAPRLKHPTAEFGQLNLWYFGDAARRQQPELPARQRVTGFDEVVGGLSARAATFEAGRCLSCGNCFECDGCLGACPEDAVIKLGPGHRYRFDYDRCTGCATCYEQCPVHAIEMMPEPR</sequence>
<dbReference type="GO" id="GO:0051536">
    <property type="term" value="F:iron-sulfur cluster binding"/>
    <property type="evidence" value="ECO:0007669"/>
    <property type="project" value="UniProtKB-KW"/>
</dbReference>
<evidence type="ECO:0000313" key="6">
    <source>
        <dbReference type="Proteomes" id="UP000267289"/>
    </source>
</evidence>